<sequence length="154" mass="16595">MAKPALCRTCKLDMGMGCCHFLHLTTGSLYFWAAHLAGPKWGPLASWCCAWLETIGAVAGIGGQETTRAEATSLQEVFSCVCTWVSPSYGRCSTASLYKSLHSLTLSPCGGRLICCLSSYSLFSPSKGSLHEHSRVFISSCNLPPPPRKLKQSC</sequence>
<evidence type="ECO:0000313" key="1">
    <source>
        <dbReference type="EMBL" id="VFU53645.1"/>
    </source>
</evidence>
<accession>A0A6N2MMA1</accession>
<dbReference type="AlphaFoldDB" id="A0A6N2MMA1"/>
<reference evidence="1" key="1">
    <citation type="submission" date="2019-03" db="EMBL/GenBank/DDBJ databases">
        <authorList>
            <person name="Mank J."/>
            <person name="Almeida P."/>
        </authorList>
    </citation>
    <scope>NUCLEOTIDE SEQUENCE</scope>
    <source>
        <strain evidence="1">78183</strain>
    </source>
</reference>
<organism evidence="1">
    <name type="scientific">Salix viminalis</name>
    <name type="common">Common osier</name>
    <name type="synonym">Basket willow</name>
    <dbReference type="NCBI Taxonomy" id="40686"/>
    <lineage>
        <taxon>Eukaryota</taxon>
        <taxon>Viridiplantae</taxon>
        <taxon>Streptophyta</taxon>
        <taxon>Embryophyta</taxon>
        <taxon>Tracheophyta</taxon>
        <taxon>Spermatophyta</taxon>
        <taxon>Magnoliopsida</taxon>
        <taxon>eudicotyledons</taxon>
        <taxon>Gunneridae</taxon>
        <taxon>Pentapetalae</taxon>
        <taxon>rosids</taxon>
        <taxon>fabids</taxon>
        <taxon>Malpighiales</taxon>
        <taxon>Salicaceae</taxon>
        <taxon>Saliceae</taxon>
        <taxon>Salix</taxon>
    </lineage>
</organism>
<name>A0A6N2MMA1_SALVM</name>
<protein>
    <submittedName>
        <fullName evidence="1">Uncharacterized protein</fullName>
    </submittedName>
</protein>
<dbReference type="EMBL" id="CAADRP010001818">
    <property type="protein sequence ID" value="VFU53645.1"/>
    <property type="molecule type" value="Genomic_DNA"/>
</dbReference>
<proteinExistence type="predicted"/>
<gene>
    <name evidence="1" type="ORF">SVIM_LOCUS372725</name>
</gene>